<dbReference type="AlphaFoldDB" id="A0AAV4QCB8"/>
<gene>
    <name evidence="2" type="ORF">CEXT_334361</name>
</gene>
<evidence type="ECO:0000256" key="1">
    <source>
        <dbReference type="SAM" id="MobiDB-lite"/>
    </source>
</evidence>
<comment type="caution">
    <text evidence="2">The sequence shown here is derived from an EMBL/GenBank/DDBJ whole genome shotgun (WGS) entry which is preliminary data.</text>
</comment>
<protein>
    <submittedName>
        <fullName evidence="2">Uncharacterized protein</fullName>
    </submittedName>
</protein>
<keyword evidence="3" id="KW-1185">Reference proteome</keyword>
<dbReference type="Proteomes" id="UP001054945">
    <property type="component" value="Unassembled WGS sequence"/>
</dbReference>
<evidence type="ECO:0000313" key="2">
    <source>
        <dbReference type="EMBL" id="GIY06952.1"/>
    </source>
</evidence>
<reference evidence="2 3" key="1">
    <citation type="submission" date="2021-06" db="EMBL/GenBank/DDBJ databases">
        <title>Caerostris extrusa draft genome.</title>
        <authorList>
            <person name="Kono N."/>
            <person name="Arakawa K."/>
        </authorList>
    </citation>
    <scope>NUCLEOTIDE SEQUENCE [LARGE SCALE GENOMIC DNA]</scope>
</reference>
<evidence type="ECO:0000313" key="3">
    <source>
        <dbReference type="Proteomes" id="UP001054945"/>
    </source>
</evidence>
<proteinExistence type="predicted"/>
<sequence>MPKIPESAYSTPKPLNPNNIIRPQVNATYSQVTPNFSYANVLSSNITPPQTNPTPTINPNLIQQAPFNPDELHKTLYILKEIVNLFTSTSSIDSVFNQLSQAKAPEDKFFVLLNGLAKSTSSKNHRAHYMLLECMWTK</sequence>
<organism evidence="2 3">
    <name type="scientific">Caerostris extrusa</name>
    <name type="common">Bark spider</name>
    <name type="synonym">Caerostris bankana</name>
    <dbReference type="NCBI Taxonomy" id="172846"/>
    <lineage>
        <taxon>Eukaryota</taxon>
        <taxon>Metazoa</taxon>
        <taxon>Ecdysozoa</taxon>
        <taxon>Arthropoda</taxon>
        <taxon>Chelicerata</taxon>
        <taxon>Arachnida</taxon>
        <taxon>Araneae</taxon>
        <taxon>Araneomorphae</taxon>
        <taxon>Entelegynae</taxon>
        <taxon>Araneoidea</taxon>
        <taxon>Araneidae</taxon>
        <taxon>Caerostris</taxon>
    </lineage>
</organism>
<dbReference type="EMBL" id="BPLR01006024">
    <property type="protein sequence ID" value="GIY06952.1"/>
    <property type="molecule type" value="Genomic_DNA"/>
</dbReference>
<name>A0AAV4QCB8_CAEEX</name>
<feature type="region of interest" description="Disordered" evidence="1">
    <location>
        <begin position="1"/>
        <end position="20"/>
    </location>
</feature>
<accession>A0AAV4QCB8</accession>